<accession>A0A024G4G4</accession>
<dbReference type="InterPro" id="IPR058584">
    <property type="entry name" value="IMB1_TNPO1-like_TPR"/>
</dbReference>
<dbReference type="InterPro" id="IPR011989">
    <property type="entry name" value="ARM-like"/>
</dbReference>
<dbReference type="InterPro" id="IPR041653">
    <property type="entry name" value="Importin_rep_4"/>
</dbReference>
<dbReference type="GO" id="GO:0031267">
    <property type="term" value="F:small GTPase binding"/>
    <property type="evidence" value="ECO:0007669"/>
    <property type="project" value="InterPro"/>
</dbReference>
<keyword evidence="3" id="KW-0813">Transport</keyword>
<reference evidence="9 10" key="1">
    <citation type="submission" date="2012-05" db="EMBL/GenBank/DDBJ databases">
        <title>Recombination and specialization in a pathogen metapopulation.</title>
        <authorList>
            <person name="Gardiner A."/>
            <person name="Kemen E."/>
            <person name="Schultz-Larsen T."/>
            <person name="MacLean D."/>
            <person name="Van Oosterhout C."/>
            <person name="Jones J.D.G."/>
        </authorList>
    </citation>
    <scope>NUCLEOTIDE SEQUENCE [LARGE SCALE GENOMIC DNA]</scope>
    <source>
        <strain evidence="9 10">Ac Nc2</strain>
    </source>
</reference>
<keyword evidence="5" id="KW-0677">Repeat</keyword>
<dbReference type="Pfam" id="PF25780">
    <property type="entry name" value="TPR_IPO5"/>
    <property type="match status" value="1"/>
</dbReference>
<protein>
    <recommendedName>
        <fullName evidence="8">Importin N-terminal domain-containing protein</fullName>
    </recommendedName>
</protein>
<evidence type="ECO:0000256" key="1">
    <source>
        <dbReference type="ARBA" id="ARBA00004123"/>
    </source>
</evidence>
<dbReference type="InterPro" id="IPR041389">
    <property type="entry name" value="Importin_rep_6"/>
</dbReference>
<dbReference type="Pfam" id="PF18808">
    <property type="entry name" value="Importin_rep_4"/>
    <property type="match status" value="1"/>
</dbReference>
<dbReference type="Gene3D" id="1.25.10.10">
    <property type="entry name" value="Leucine-rich Repeat Variant"/>
    <property type="match status" value="1"/>
</dbReference>
<evidence type="ECO:0000256" key="5">
    <source>
        <dbReference type="ARBA" id="ARBA00022737"/>
    </source>
</evidence>
<keyword evidence="4" id="KW-0963">Cytoplasm</keyword>
<evidence type="ECO:0000259" key="8">
    <source>
        <dbReference type="PROSITE" id="PS50166"/>
    </source>
</evidence>
<evidence type="ECO:0000256" key="6">
    <source>
        <dbReference type="ARBA" id="ARBA00022927"/>
    </source>
</evidence>
<organism evidence="9 10">
    <name type="scientific">Albugo candida</name>
    <dbReference type="NCBI Taxonomy" id="65357"/>
    <lineage>
        <taxon>Eukaryota</taxon>
        <taxon>Sar</taxon>
        <taxon>Stramenopiles</taxon>
        <taxon>Oomycota</taxon>
        <taxon>Peronosporomycetes</taxon>
        <taxon>Albuginales</taxon>
        <taxon>Albuginaceae</taxon>
        <taxon>Albugo</taxon>
    </lineage>
</organism>
<dbReference type="PANTHER" id="PTHR10527">
    <property type="entry name" value="IMPORTIN BETA"/>
    <property type="match status" value="1"/>
</dbReference>
<dbReference type="Pfam" id="PF18829">
    <property type="entry name" value="Importin_rep_6"/>
    <property type="match status" value="1"/>
</dbReference>
<dbReference type="GO" id="GO:0005737">
    <property type="term" value="C:cytoplasm"/>
    <property type="evidence" value="ECO:0007669"/>
    <property type="project" value="UniProtKB-SubCell"/>
</dbReference>
<keyword evidence="10" id="KW-1185">Reference proteome</keyword>
<evidence type="ECO:0000256" key="7">
    <source>
        <dbReference type="ARBA" id="ARBA00023242"/>
    </source>
</evidence>
<evidence type="ECO:0000256" key="2">
    <source>
        <dbReference type="ARBA" id="ARBA00004496"/>
    </source>
</evidence>
<dbReference type="GO" id="GO:0006606">
    <property type="term" value="P:protein import into nucleus"/>
    <property type="evidence" value="ECO:0007669"/>
    <property type="project" value="InterPro"/>
</dbReference>
<dbReference type="Proteomes" id="UP000053237">
    <property type="component" value="Unassembled WGS sequence"/>
</dbReference>
<dbReference type="InterPro" id="IPR040122">
    <property type="entry name" value="Importin_beta"/>
</dbReference>
<dbReference type="Pfam" id="PF25574">
    <property type="entry name" value="TPR_IMB1"/>
    <property type="match status" value="1"/>
</dbReference>
<evidence type="ECO:0000313" key="10">
    <source>
        <dbReference type="Proteomes" id="UP000053237"/>
    </source>
</evidence>
<dbReference type="GO" id="GO:0005634">
    <property type="term" value="C:nucleus"/>
    <property type="evidence" value="ECO:0007669"/>
    <property type="project" value="UniProtKB-SubCell"/>
</dbReference>
<feature type="domain" description="Importin N-terminal" evidence="8">
    <location>
        <begin position="19"/>
        <end position="91"/>
    </location>
</feature>
<dbReference type="OrthoDB" id="543373at2759"/>
<dbReference type="EMBL" id="CAIX01000016">
    <property type="protein sequence ID" value="CCI41204.1"/>
    <property type="molecule type" value="Genomic_DNA"/>
</dbReference>
<comment type="subcellular location">
    <subcellularLocation>
        <location evidence="2">Cytoplasm</location>
    </subcellularLocation>
    <subcellularLocation>
        <location evidence="1">Nucleus</location>
    </subcellularLocation>
</comment>
<dbReference type="InterPro" id="IPR057672">
    <property type="entry name" value="TPR_IPO4/5"/>
</dbReference>
<proteinExistence type="predicted"/>
<evidence type="ECO:0000256" key="4">
    <source>
        <dbReference type="ARBA" id="ARBA00022490"/>
    </source>
</evidence>
<name>A0A024G4G4_9STRA</name>
<evidence type="ECO:0000256" key="3">
    <source>
        <dbReference type="ARBA" id="ARBA00022448"/>
    </source>
</evidence>
<dbReference type="AlphaFoldDB" id="A0A024G4G4"/>
<dbReference type="InParanoid" id="A0A024G4G4"/>
<dbReference type="FunCoup" id="A0A024G4G4">
    <property type="interactions" value="601"/>
</dbReference>
<dbReference type="PROSITE" id="PS50166">
    <property type="entry name" value="IMPORTIN_B_NT"/>
    <property type="match status" value="1"/>
</dbReference>
<dbReference type="InterPro" id="IPR016024">
    <property type="entry name" value="ARM-type_fold"/>
</dbReference>
<evidence type="ECO:0000313" key="9">
    <source>
        <dbReference type="EMBL" id="CCI41204.1"/>
    </source>
</evidence>
<keyword evidence="7" id="KW-0539">Nucleus</keyword>
<gene>
    <name evidence="9" type="ORF">BN9_019880</name>
</gene>
<dbReference type="STRING" id="65357.A0A024G4G4"/>
<sequence length="1136" mass="126254">MESLLTSLTSNDNAQRTGAEERYKNLIQNDPQSVVIEFLQLIHNSPDLALRTFAIVLLRRLLDANAHGVYAQLDAQAQITVKSKLLESIVSESVPSIRRKLGHTIAEVALASYTQNQTWNEVLQLISEMITNSAQDHLRETGFDLITKLADYVGDVLLPYKSSFLEAFVTSLQDPSSCVQVSCLKAAASFLLLLDNQQDLAAFLVIMPLTLRIIENLYKMQEETVLREIVSSFIQIAEAHPKFFKSSLEQLGNAMLVIMTSQESCPETRDLALELIVTICENASGTVRKLPQLIQSLLPTTLQLICEVEEDPEWNSKFDSSDVFMESHDDENLVSEAGASAINRLSIALGGNSILPVVIPVIRSYLSEQDWRKRRAALYATCLLGEGCKAQLVSELASIMGMIMPYLEDRHTRVQYSAIYCIGQLANDFGIVPRGKNFQAQFHAIILPALTIVLQKQECIPRIRALAASAVINYCDPNVCKAKYVLPHAQSLLQALFHVIQNCPRPVQEQAMTAIANVAKVIGAGFDAYYDIFIPVAKNVLVHAIGSEFSLLRGKSMETIALIGQAVGKDRFLNDAREVMETLLQVQRTGALNGPEVLYVTQSCVRIGSVLGNDFVPYLQHVIPPLIAQAQIKPDVHIYTPAIGDPEEDAENTLDDDDVMIIQIRDNEKQQVRINTSALEDKTNACNMLYQCALDLKGAFYPYVDQVAQVMIPLIRFEYVEDIRLVCSLSMAKLLEAAIDGILHHGFGKDDPQFPQRLFDGFFQILIEAMQHEDDLECLGAFAEAIASSLEICKDAADNGMDIGVRIENLTEIVAILKQVAIGCIQRRVARVQVNQEDEDFDQEEALKQIVQDEVEDGIFRSMIDAIGWTIKVHKNNFFPVFQSELLPFVMENIKLVQIPAIRAQIICMMDDIIEHCQPLPGQQMSSFATHLLSGIQDPSAVIIQAAAYGIGVAAENANQAFSPYAPECLQKLIQLILALREYLAHNENEETGAAHDNCVSAVSKLLIYYPTIADTKAIWPLWLSWLPLKMDVIEARDVHDRMLHLLGNNFAELYGSEYANLPSILKALAALSDAEGSEDSQLTSNDEDECSVLSVTAKSQIHAILLKFRKEIDESILVKAWGALTLKEQEILQRS</sequence>
<dbReference type="InterPro" id="IPR001494">
    <property type="entry name" value="Importin-beta_N"/>
</dbReference>
<comment type="caution">
    <text evidence="9">The sequence shown here is derived from an EMBL/GenBank/DDBJ whole genome shotgun (WGS) entry which is preliminary data.</text>
</comment>
<keyword evidence="6" id="KW-0653">Protein transport</keyword>
<dbReference type="SUPFAM" id="SSF48371">
    <property type="entry name" value="ARM repeat"/>
    <property type="match status" value="2"/>
</dbReference>